<dbReference type="SUPFAM" id="SSF51556">
    <property type="entry name" value="Metallo-dependent hydrolases"/>
    <property type="match status" value="1"/>
</dbReference>
<dbReference type="PIRSF" id="PIRSF005902">
    <property type="entry name" value="DNase_TatD"/>
    <property type="match status" value="1"/>
</dbReference>
<evidence type="ECO:0000256" key="4">
    <source>
        <dbReference type="PIRSR" id="PIRSR005902-1"/>
    </source>
</evidence>
<evidence type="ECO:0000313" key="6">
    <source>
        <dbReference type="Proteomes" id="UP000249808"/>
    </source>
</evidence>
<evidence type="ECO:0000313" key="5">
    <source>
        <dbReference type="EMBL" id="RAK46040.1"/>
    </source>
</evidence>
<protein>
    <submittedName>
        <fullName evidence="5">Deoxyribonuclease</fullName>
    </submittedName>
</protein>
<dbReference type="PANTHER" id="PTHR46317:SF1">
    <property type="entry name" value="HYDROLASE, TATD FAMILY"/>
    <property type="match status" value="1"/>
</dbReference>
<dbReference type="Pfam" id="PF01026">
    <property type="entry name" value="TatD_DNase"/>
    <property type="match status" value="1"/>
</dbReference>
<feature type="binding site" evidence="4">
    <location>
        <position position="5"/>
    </location>
    <ligand>
        <name>a divalent metal cation</name>
        <dbReference type="ChEBI" id="CHEBI:60240"/>
        <label>1</label>
    </ligand>
</feature>
<reference evidence="5 6" key="1">
    <citation type="journal article" date="2018" name="Front. Microbiol.">
        <title>Description and Comparative Genomics of Macrococcus caseolyticus subsp. hominis subsp. nov., Macrococcus goetzii sp. nov., Macrococcus epidermidis sp. nov., and Macrococcus bohemicus sp. nov., Novel Macrococci From Human Clinical Material With Virulence Potential and Suspected Uptake of Foreign DNA by Natural Transformation.</title>
        <authorList>
            <person name="Maslanova I."/>
            <person name="Wertheimer Z."/>
            <person name="Sedlacek I."/>
            <person name="Svec P."/>
            <person name="Indrakova A."/>
            <person name="Kovarovic V."/>
            <person name="Schumann P."/>
            <person name="Sproer C."/>
            <person name="Kralova S."/>
            <person name="Sedo O."/>
            <person name="Kristofova L."/>
            <person name="Vrbovska V."/>
            <person name="Fuzik T."/>
            <person name="Petras P."/>
            <person name="Zdrahal Z."/>
            <person name="Ruzickova V."/>
            <person name="Doskar J."/>
            <person name="Pantucek R."/>
        </authorList>
    </citation>
    <scope>NUCLEOTIDE SEQUENCE [LARGE SCALE GENOMIC DNA]</scope>
    <source>
        <strain evidence="5 6">01/688</strain>
    </source>
</reference>
<dbReference type="GO" id="GO:0016788">
    <property type="term" value="F:hydrolase activity, acting on ester bonds"/>
    <property type="evidence" value="ECO:0007669"/>
    <property type="project" value="InterPro"/>
</dbReference>
<evidence type="ECO:0000256" key="3">
    <source>
        <dbReference type="ARBA" id="ARBA00022801"/>
    </source>
</evidence>
<feature type="binding site" evidence="4">
    <location>
        <position position="86"/>
    </location>
    <ligand>
        <name>a divalent metal cation</name>
        <dbReference type="ChEBI" id="CHEBI:60240"/>
        <label>1</label>
    </ligand>
</feature>
<dbReference type="InterPro" id="IPR001130">
    <property type="entry name" value="TatD-like"/>
</dbReference>
<keyword evidence="3" id="KW-0378">Hydrolase</keyword>
<sequence>MYDAHIHLDKYSESKQQHILQNEAINGLIAVAMDYHGSQKLLDLVDYPKVNIALGFHPEQRLNHTEIDKILSLIDNHHNQLTAIGEVGLPQYLKREQPKLNIQPYIEVFEQFIIKAKQYRLPIVLHAVYDDALVMLDLLHKHAIEKAHFHWFKASDAVIDRLLATDYMVSITPDVLWNPKTRKVVTSFPLERLMIETDGPWPHDGFEAHHIHAQLSAIIEEIGHIKSIDTETVNLTIEENTIRFYNL</sequence>
<dbReference type="AlphaFoldDB" id="A0A327ZUH0"/>
<dbReference type="GO" id="GO:0046872">
    <property type="term" value="F:metal ion binding"/>
    <property type="evidence" value="ECO:0007669"/>
    <property type="project" value="UniProtKB-KW"/>
</dbReference>
<accession>A0A327ZUH0</accession>
<evidence type="ECO:0000256" key="1">
    <source>
        <dbReference type="ARBA" id="ARBA00009275"/>
    </source>
</evidence>
<evidence type="ECO:0000256" key="2">
    <source>
        <dbReference type="ARBA" id="ARBA00022723"/>
    </source>
</evidence>
<dbReference type="PANTHER" id="PTHR46317">
    <property type="entry name" value="HYDROLASE OF PHP SUPERFAMILY-RELATED PROTEIN"/>
    <property type="match status" value="1"/>
</dbReference>
<comment type="caution">
    <text evidence="5">The sequence shown here is derived from an EMBL/GenBank/DDBJ whole genome shotgun (WGS) entry which is preliminary data.</text>
</comment>
<feature type="binding site" evidence="4">
    <location>
        <position position="150"/>
    </location>
    <ligand>
        <name>a divalent metal cation</name>
        <dbReference type="ChEBI" id="CHEBI:60240"/>
        <label>2</label>
    </ligand>
</feature>
<keyword evidence="2 4" id="KW-0479">Metal-binding</keyword>
<dbReference type="RefSeq" id="WP_111714211.1">
    <property type="nucleotide sequence ID" value="NZ_JBHSSR010000001.1"/>
</dbReference>
<name>A0A327ZUH0_9STAP</name>
<gene>
    <name evidence="5" type="ORF">BHU61_00925</name>
</gene>
<feature type="binding site" evidence="4">
    <location>
        <position position="7"/>
    </location>
    <ligand>
        <name>a divalent metal cation</name>
        <dbReference type="ChEBI" id="CHEBI:60240"/>
        <label>1</label>
    </ligand>
</feature>
<organism evidence="5 6">
    <name type="scientific">Macrococcus epidermidis</name>
    <dbReference type="NCBI Taxonomy" id="1902580"/>
    <lineage>
        <taxon>Bacteria</taxon>
        <taxon>Bacillati</taxon>
        <taxon>Bacillota</taxon>
        <taxon>Bacilli</taxon>
        <taxon>Bacillales</taxon>
        <taxon>Staphylococcaceae</taxon>
        <taxon>Macrococcus</taxon>
    </lineage>
</organism>
<feature type="binding site" evidence="4">
    <location>
        <position position="126"/>
    </location>
    <ligand>
        <name>a divalent metal cation</name>
        <dbReference type="ChEBI" id="CHEBI:60240"/>
        <label>2</label>
    </ligand>
</feature>
<dbReference type="Proteomes" id="UP000249808">
    <property type="component" value="Unassembled WGS sequence"/>
</dbReference>
<keyword evidence="6" id="KW-1185">Reference proteome</keyword>
<dbReference type="Gene3D" id="3.20.20.140">
    <property type="entry name" value="Metal-dependent hydrolases"/>
    <property type="match status" value="1"/>
</dbReference>
<comment type="similarity">
    <text evidence="1">Belongs to the metallo-dependent hydrolases superfamily. TatD-type hydrolase family.</text>
</comment>
<proteinExistence type="inferred from homology"/>
<dbReference type="EMBL" id="PZJH01000001">
    <property type="protein sequence ID" value="RAK46040.1"/>
    <property type="molecule type" value="Genomic_DNA"/>
</dbReference>
<dbReference type="InterPro" id="IPR032466">
    <property type="entry name" value="Metal_Hydrolase"/>
</dbReference>
<feature type="binding site" evidence="4">
    <location>
        <position position="198"/>
    </location>
    <ligand>
        <name>a divalent metal cation</name>
        <dbReference type="ChEBI" id="CHEBI:60240"/>
        <label>1</label>
    </ligand>
</feature>